<comment type="caution">
    <text evidence="2">The sequence shown here is derived from an EMBL/GenBank/DDBJ whole genome shotgun (WGS) entry which is preliminary data.</text>
</comment>
<dbReference type="AlphaFoldDB" id="A0A5C8LZD3"/>
<dbReference type="RefSeq" id="WP_053423514.1">
    <property type="nucleotide sequence ID" value="NZ_BAAAGC010000013.1"/>
</dbReference>
<sequence length="65" mass="7482">MSLIKEQQESSKKTAIPRHVVVRKTRKSPIKVMLRWMYWLVLIGVIAIVVMTSFEAGMSMYKAGQ</sequence>
<dbReference type="OrthoDB" id="5772640at2"/>
<feature type="transmembrane region" description="Helical" evidence="1">
    <location>
        <begin position="36"/>
        <end position="54"/>
    </location>
</feature>
<keyword evidence="1" id="KW-0472">Membrane</keyword>
<proteinExistence type="predicted"/>
<keyword evidence="1" id="KW-0812">Transmembrane</keyword>
<gene>
    <name evidence="2" type="ORF">FU839_09915</name>
</gene>
<name>A0A5C8LZD3_9GAMM</name>
<organism evidence="2 3">
    <name type="scientific">Rheinheimera tangshanensis</name>
    <dbReference type="NCBI Taxonomy" id="400153"/>
    <lineage>
        <taxon>Bacteria</taxon>
        <taxon>Pseudomonadati</taxon>
        <taxon>Pseudomonadota</taxon>
        <taxon>Gammaproteobacteria</taxon>
        <taxon>Chromatiales</taxon>
        <taxon>Chromatiaceae</taxon>
        <taxon>Rheinheimera</taxon>
    </lineage>
</organism>
<evidence type="ECO:0000256" key="1">
    <source>
        <dbReference type="SAM" id="Phobius"/>
    </source>
</evidence>
<protein>
    <submittedName>
        <fullName evidence="2">Uncharacterized protein</fullName>
    </submittedName>
</protein>
<reference evidence="2 3" key="1">
    <citation type="submission" date="2019-08" db="EMBL/GenBank/DDBJ databases">
        <title>Draft genome analysis of Rheinheimera tangshanensis isolated from the roots of fresh rice plants (Oryza sativa).</title>
        <authorList>
            <person name="Yu Q."/>
            <person name="Qi Y."/>
            <person name="Zhang H."/>
            <person name="Pu J."/>
        </authorList>
    </citation>
    <scope>NUCLEOTIDE SEQUENCE [LARGE SCALE GENOMIC DNA]</scope>
    <source>
        <strain evidence="2 3">JA3-B52</strain>
    </source>
</reference>
<keyword evidence="3" id="KW-1185">Reference proteome</keyword>
<keyword evidence="1" id="KW-1133">Transmembrane helix</keyword>
<evidence type="ECO:0000313" key="3">
    <source>
        <dbReference type="Proteomes" id="UP000321814"/>
    </source>
</evidence>
<evidence type="ECO:0000313" key="2">
    <source>
        <dbReference type="EMBL" id="TXK80762.1"/>
    </source>
</evidence>
<dbReference type="Proteomes" id="UP000321814">
    <property type="component" value="Unassembled WGS sequence"/>
</dbReference>
<dbReference type="EMBL" id="VRLR01000005">
    <property type="protein sequence ID" value="TXK80762.1"/>
    <property type="molecule type" value="Genomic_DNA"/>
</dbReference>
<accession>A0A5C8LZD3</accession>